<reference evidence="1" key="1">
    <citation type="journal article" date="2020" name="mSystems">
        <title>Genome- and Community-Level Interaction Insights into Carbon Utilization and Element Cycling Functions of Hydrothermarchaeota in Hydrothermal Sediment.</title>
        <authorList>
            <person name="Zhou Z."/>
            <person name="Liu Y."/>
            <person name="Xu W."/>
            <person name="Pan J."/>
            <person name="Luo Z.H."/>
            <person name="Li M."/>
        </authorList>
    </citation>
    <scope>NUCLEOTIDE SEQUENCE [LARGE SCALE GENOMIC DNA]</scope>
    <source>
        <strain evidence="1">SpSt-116</strain>
    </source>
</reference>
<evidence type="ECO:0000313" key="1">
    <source>
        <dbReference type="EMBL" id="HDP15926.1"/>
    </source>
</evidence>
<comment type="caution">
    <text evidence="1">The sequence shown here is derived from an EMBL/GenBank/DDBJ whole genome shotgun (WGS) entry which is preliminary data.</text>
</comment>
<dbReference type="EMBL" id="DSAY01000172">
    <property type="protein sequence ID" value="HDP15926.1"/>
    <property type="molecule type" value="Genomic_DNA"/>
</dbReference>
<dbReference type="InterPro" id="IPR011335">
    <property type="entry name" value="Restrct_endonuc-II-like"/>
</dbReference>
<organism evidence="1">
    <name type="scientific">Thermofilum adornatum</name>
    <dbReference type="NCBI Taxonomy" id="1365176"/>
    <lineage>
        <taxon>Archaea</taxon>
        <taxon>Thermoproteota</taxon>
        <taxon>Thermoprotei</taxon>
        <taxon>Thermofilales</taxon>
        <taxon>Thermofilaceae</taxon>
        <taxon>Thermofilum</taxon>
    </lineage>
</organism>
<evidence type="ECO:0008006" key="2">
    <source>
        <dbReference type="Google" id="ProtNLM"/>
    </source>
</evidence>
<proteinExistence type="predicted"/>
<gene>
    <name evidence="1" type="ORF">ENN26_09175</name>
</gene>
<name>A0A7C1GCV1_9CREN</name>
<protein>
    <recommendedName>
        <fullName evidence="2">Type II restriction endonuclease EcoO109IR domain-containing protein</fullName>
    </recommendedName>
</protein>
<sequence length="282" mass="33222">MQLYMQTYMHPNICFGYRMYKRRKITYSRCSTLENNIDKALTHIREFSQKVRRLIEEISVSQLLEEAGLNPYMIAALNISSFEDIAELFVYKRVERSLGTSFGNIIEAFFRDLFGGKSGKEYPQCKEKRKPEHWICWWDIVIDRELERNGKKYRGVVISVKSGPADINKDIIERFIQHAREAEKDGYKPYLALTYGKRAFMVAESTFRSHQLDPREYLLVGRELFKEFLGDPSYYEQIINAIWESGTGINIFDLINAKIKEISTELRIRYGDDINKFLRDIT</sequence>
<dbReference type="SUPFAM" id="SSF52980">
    <property type="entry name" value="Restriction endonuclease-like"/>
    <property type="match status" value="1"/>
</dbReference>
<dbReference type="AlphaFoldDB" id="A0A7C1GCV1"/>
<accession>A0A7C1GCV1</accession>